<evidence type="ECO:0000256" key="3">
    <source>
        <dbReference type="PROSITE-ProRule" id="PRU00023"/>
    </source>
</evidence>
<feature type="repeat" description="ANK" evidence="3">
    <location>
        <begin position="871"/>
        <end position="899"/>
    </location>
</feature>
<proteinExistence type="predicted"/>
<dbReference type="Proteomes" id="UP001218218">
    <property type="component" value="Unassembled WGS sequence"/>
</dbReference>
<dbReference type="InterPro" id="IPR036770">
    <property type="entry name" value="Ankyrin_rpt-contain_sf"/>
</dbReference>
<dbReference type="InterPro" id="IPR027417">
    <property type="entry name" value="P-loop_NTPase"/>
</dbReference>
<feature type="repeat" description="ANK" evidence="3">
    <location>
        <begin position="769"/>
        <end position="801"/>
    </location>
</feature>
<feature type="repeat" description="ANK" evidence="3">
    <location>
        <begin position="806"/>
        <end position="834"/>
    </location>
</feature>
<dbReference type="SUPFAM" id="SSF52540">
    <property type="entry name" value="P-loop containing nucleoside triphosphate hydrolases"/>
    <property type="match status" value="1"/>
</dbReference>
<dbReference type="Pfam" id="PF24883">
    <property type="entry name" value="NPHP3_N"/>
    <property type="match status" value="1"/>
</dbReference>
<dbReference type="Gene3D" id="3.40.50.300">
    <property type="entry name" value="P-loop containing nucleotide triphosphate hydrolases"/>
    <property type="match status" value="1"/>
</dbReference>
<dbReference type="InterPro" id="IPR056884">
    <property type="entry name" value="NPHP3-like_N"/>
</dbReference>
<dbReference type="PANTHER" id="PTHR24193:SF121">
    <property type="entry name" value="ADA2A-CONTAINING COMPLEX COMPONENT 3, ISOFORM D"/>
    <property type="match status" value="1"/>
</dbReference>
<dbReference type="Pfam" id="PF00023">
    <property type="entry name" value="Ank"/>
    <property type="match status" value="3"/>
</dbReference>
<dbReference type="InterPro" id="IPR054471">
    <property type="entry name" value="GPIID_WHD"/>
</dbReference>
<evidence type="ECO:0000256" key="2">
    <source>
        <dbReference type="ARBA" id="ARBA00023043"/>
    </source>
</evidence>
<dbReference type="InterPro" id="IPR002110">
    <property type="entry name" value="Ankyrin_rpt"/>
</dbReference>
<dbReference type="PANTHER" id="PTHR24193">
    <property type="entry name" value="ANKYRIN REPEAT PROTEIN"/>
    <property type="match status" value="1"/>
</dbReference>
<feature type="repeat" description="ANK" evidence="3">
    <location>
        <begin position="708"/>
        <end position="736"/>
    </location>
</feature>
<dbReference type="GO" id="GO:0005634">
    <property type="term" value="C:nucleus"/>
    <property type="evidence" value="ECO:0007669"/>
    <property type="project" value="TreeGrafter"/>
</dbReference>
<comment type="caution">
    <text evidence="6">The sequence shown here is derived from an EMBL/GenBank/DDBJ whole genome shotgun (WGS) entry which is preliminary data.</text>
</comment>
<sequence>MAEIVGSVASIIQLVDTALKAKEYIQDFINAPQEQRKLLSEMDDLRPLLTELQDRIMANPRGGILQRMKSPLADFKATMGRFTDKLCPGNGHLSKFSKRLTWTMCSKKDAREYLTKFEQFKTLLNSWLLVDLWDMGQQHQRDGDVLLRSVNNVADTVNSGVTNITNGISQQLQRMNSAERGQIIEWLSPINFFLRHSDISSVRQPGTGGWLLVQPEFREWELGSGRTLWCRGIPGAGKTVLASMVVDYLSQHKNIGVACIYLNHKEADNHTPSKLLSGLWRQLVFDRDIGPLAKKLYHRHHEKRTAPSLAEIVDLVLSTFDEFSKVYIIVDAIDEYPDGQQWILLQRLAAMGPTVNLMITSRPNITPYASLPNLKAVDIHATEEDLRTYVDAEIQSSRRLSRHVQTRPELQDEIHSKISCIADGMFLLAKLHIQSLSTKTTVKAVRDALEELPKDLTLTYDIAMQRIEAQNEEDRKIAHLALTWVANAKRPLTVPEIQTALAIEPGTRELNKDNLMDIEIILIVCAGLVIVDEQLLVRLVHHTTHEYLDSIQDRWFPDAQTEITRTLLTILAFDRLPDSISEFWNPPPLIEYSQYCLVHAAGKPEGPLRNMILEFFGRALQWKQKMGWKWSIPPWDSIWPLQFFALWVAAGANLFDTAKFLLEEAQMNEHPDGLGITIASYYGHFEMVQLLLENGADVNTPTGGYGPPLTAASDAGHVTVVRLLLENGADVNTSGGLEDFALHTALANRHEKIARMLIKHGADVNLQGTRGAALTIAASNGMEDIVCLLLERGADVNTRGGRYGFALHAALANKHERIARLLIENGTDVNFLCEHGGSLTTALWYNMENIVPMLLERGADVNARCGRYCLALHAALANRQEKIARLLIENGAGVNLQGGHYGPALTMASQYDMEHIVYMLLKRGAKVNAWGGRHDFALHTALHKGLDNIAQLLISNGANVNVFGGSLGSPLRIATWTNSANIVKLLLDNGADVNALDEEYGTALMVASRMGEQNIVQILVDNGADVNLYSRKSRSAIQVAAKHGHTSIVQMLVEHGAIIAEDEFGSGSVTCSHLLKQTALRRAGLLEPLKKAAILSHHYVIT</sequence>
<dbReference type="EMBL" id="JARIHO010000030">
    <property type="protein sequence ID" value="KAJ7336936.1"/>
    <property type="molecule type" value="Genomic_DNA"/>
</dbReference>
<accession>A0AAD6ZSF9</accession>
<keyword evidence="7" id="KW-1185">Reference proteome</keyword>
<feature type="repeat" description="ANK" evidence="3">
    <location>
        <begin position="1032"/>
        <end position="1057"/>
    </location>
</feature>
<keyword evidence="1" id="KW-0677">Repeat</keyword>
<dbReference type="InterPro" id="IPR050663">
    <property type="entry name" value="Ankyrin-SOCS_Box"/>
</dbReference>
<dbReference type="GO" id="GO:0000976">
    <property type="term" value="F:transcription cis-regulatory region binding"/>
    <property type="evidence" value="ECO:0007669"/>
    <property type="project" value="TreeGrafter"/>
</dbReference>
<dbReference type="PROSITE" id="PS50297">
    <property type="entry name" value="ANK_REP_REGION"/>
    <property type="match status" value="9"/>
</dbReference>
<feature type="repeat" description="ANK" evidence="3">
    <location>
        <begin position="966"/>
        <end position="998"/>
    </location>
</feature>
<dbReference type="Pfam" id="PF12796">
    <property type="entry name" value="Ank_2"/>
    <property type="match status" value="2"/>
</dbReference>
<evidence type="ECO:0000313" key="6">
    <source>
        <dbReference type="EMBL" id="KAJ7336936.1"/>
    </source>
</evidence>
<keyword evidence="2 3" id="KW-0040">ANK repeat</keyword>
<dbReference type="Pfam" id="PF22939">
    <property type="entry name" value="WHD_GPIID"/>
    <property type="match status" value="1"/>
</dbReference>
<dbReference type="SMART" id="SM00248">
    <property type="entry name" value="ANK"/>
    <property type="match status" value="12"/>
</dbReference>
<gene>
    <name evidence="6" type="ORF">DFH08DRAFT_1082947</name>
</gene>
<dbReference type="SUPFAM" id="SSF48403">
    <property type="entry name" value="Ankyrin repeat"/>
    <property type="match status" value="2"/>
</dbReference>
<reference evidence="6" key="1">
    <citation type="submission" date="2023-03" db="EMBL/GenBank/DDBJ databases">
        <title>Massive genome expansion in bonnet fungi (Mycena s.s.) driven by repeated elements and novel gene families across ecological guilds.</title>
        <authorList>
            <consortium name="Lawrence Berkeley National Laboratory"/>
            <person name="Harder C.B."/>
            <person name="Miyauchi S."/>
            <person name="Viragh M."/>
            <person name="Kuo A."/>
            <person name="Thoen E."/>
            <person name="Andreopoulos B."/>
            <person name="Lu D."/>
            <person name="Skrede I."/>
            <person name="Drula E."/>
            <person name="Henrissat B."/>
            <person name="Morin E."/>
            <person name="Kohler A."/>
            <person name="Barry K."/>
            <person name="LaButti K."/>
            <person name="Morin E."/>
            <person name="Salamov A."/>
            <person name="Lipzen A."/>
            <person name="Mereny Z."/>
            <person name="Hegedus B."/>
            <person name="Baldrian P."/>
            <person name="Stursova M."/>
            <person name="Weitz H."/>
            <person name="Taylor A."/>
            <person name="Grigoriev I.V."/>
            <person name="Nagy L.G."/>
            <person name="Martin F."/>
            <person name="Kauserud H."/>
        </authorList>
    </citation>
    <scope>NUCLEOTIDE SEQUENCE</scope>
    <source>
        <strain evidence="6">CBHHK002</strain>
    </source>
</reference>
<dbReference type="AlphaFoldDB" id="A0AAD6ZSF9"/>
<name>A0AAD6ZSF9_9AGAR</name>
<evidence type="ECO:0000256" key="1">
    <source>
        <dbReference type="ARBA" id="ARBA00022737"/>
    </source>
</evidence>
<feature type="repeat" description="ANK" evidence="3">
    <location>
        <begin position="676"/>
        <end position="703"/>
    </location>
</feature>
<dbReference type="GO" id="GO:0045944">
    <property type="term" value="P:positive regulation of transcription by RNA polymerase II"/>
    <property type="evidence" value="ECO:0007669"/>
    <property type="project" value="TreeGrafter"/>
</dbReference>
<evidence type="ECO:0000259" key="5">
    <source>
        <dbReference type="Pfam" id="PF24883"/>
    </source>
</evidence>
<protein>
    <submittedName>
        <fullName evidence="6">Ankyrin repeat-containing domain protein</fullName>
    </submittedName>
</protein>
<evidence type="ECO:0000259" key="4">
    <source>
        <dbReference type="Pfam" id="PF22939"/>
    </source>
</evidence>
<feature type="domain" description="GPI inositol-deacylase winged helix" evidence="4">
    <location>
        <begin position="472"/>
        <end position="549"/>
    </location>
</feature>
<dbReference type="Gene3D" id="1.25.40.20">
    <property type="entry name" value="Ankyrin repeat-containing domain"/>
    <property type="match status" value="4"/>
</dbReference>
<evidence type="ECO:0000313" key="7">
    <source>
        <dbReference type="Proteomes" id="UP001218218"/>
    </source>
</evidence>
<organism evidence="6 7">
    <name type="scientific">Mycena albidolilacea</name>
    <dbReference type="NCBI Taxonomy" id="1033008"/>
    <lineage>
        <taxon>Eukaryota</taxon>
        <taxon>Fungi</taxon>
        <taxon>Dikarya</taxon>
        <taxon>Basidiomycota</taxon>
        <taxon>Agaricomycotina</taxon>
        <taxon>Agaricomycetes</taxon>
        <taxon>Agaricomycetidae</taxon>
        <taxon>Agaricales</taxon>
        <taxon>Marasmiineae</taxon>
        <taxon>Mycenaceae</taxon>
        <taxon>Mycena</taxon>
    </lineage>
</organism>
<feature type="repeat" description="ANK" evidence="3">
    <location>
        <begin position="933"/>
        <end position="965"/>
    </location>
</feature>
<dbReference type="PROSITE" id="PS50088">
    <property type="entry name" value="ANK_REPEAT"/>
    <property type="match status" value="10"/>
</dbReference>
<feature type="repeat" description="ANK" evidence="3">
    <location>
        <begin position="999"/>
        <end position="1031"/>
    </location>
</feature>
<feature type="domain" description="Nephrocystin 3-like N-terminal" evidence="5">
    <location>
        <begin position="206"/>
        <end position="362"/>
    </location>
</feature>
<feature type="repeat" description="ANK" evidence="3">
    <location>
        <begin position="737"/>
        <end position="769"/>
    </location>
</feature>